<gene>
    <name evidence="2" type="ORF">MGEO_04725</name>
</gene>
<protein>
    <submittedName>
        <fullName evidence="2">Acyl dehydratase</fullName>
    </submittedName>
</protein>
<dbReference type="PANTHER" id="PTHR28152:SF1">
    <property type="entry name" value="HYDROXYACYL-THIOESTER DEHYDRATASE TYPE 2, MITOCHONDRIAL"/>
    <property type="match status" value="1"/>
</dbReference>
<dbReference type="GO" id="GO:0019171">
    <property type="term" value="F:(3R)-hydroxyacyl-[acyl-carrier-protein] dehydratase activity"/>
    <property type="evidence" value="ECO:0007669"/>
    <property type="project" value="TreeGrafter"/>
</dbReference>
<proteinExistence type="predicted"/>
<dbReference type="Pfam" id="PF13452">
    <property type="entry name" value="FAS1_DH_region"/>
    <property type="match status" value="1"/>
</dbReference>
<reference evidence="2 3" key="1">
    <citation type="submission" date="2014-03" db="EMBL/GenBank/DDBJ databases">
        <title>The draft genome sequence of Marivita geojedonensis KCTC 23882.</title>
        <authorList>
            <person name="Lai Q."/>
            <person name="Shao Z."/>
        </authorList>
    </citation>
    <scope>NUCLEOTIDE SEQUENCE [LARGE SCALE GENOMIC DNA]</scope>
    <source>
        <strain evidence="2 3">DPG-138</strain>
    </source>
</reference>
<dbReference type="SUPFAM" id="SSF54637">
    <property type="entry name" value="Thioesterase/thiol ester dehydrase-isomerase"/>
    <property type="match status" value="1"/>
</dbReference>
<dbReference type="STRING" id="1123756.MGEO_04725"/>
<organism evidence="2 3">
    <name type="scientific">Marivita geojedonensis</name>
    <dbReference type="NCBI Taxonomy" id="1123756"/>
    <lineage>
        <taxon>Bacteria</taxon>
        <taxon>Pseudomonadati</taxon>
        <taxon>Pseudomonadota</taxon>
        <taxon>Alphaproteobacteria</taxon>
        <taxon>Rhodobacterales</taxon>
        <taxon>Roseobacteraceae</taxon>
        <taxon>Marivita</taxon>
    </lineage>
</organism>
<name>A0A1X4NPM8_9RHOB</name>
<comment type="caution">
    <text evidence="2">The sequence shown here is derived from an EMBL/GenBank/DDBJ whole genome shotgun (WGS) entry which is preliminary data.</text>
</comment>
<evidence type="ECO:0000259" key="1">
    <source>
        <dbReference type="Pfam" id="PF13452"/>
    </source>
</evidence>
<dbReference type="EMBL" id="JFKC01000002">
    <property type="protein sequence ID" value="OSQ52665.1"/>
    <property type="molecule type" value="Genomic_DNA"/>
</dbReference>
<evidence type="ECO:0000313" key="3">
    <source>
        <dbReference type="Proteomes" id="UP000193926"/>
    </source>
</evidence>
<dbReference type="AlphaFoldDB" id="A0A1X4NPM8"/>
<dbReference type="InterPro" id="IPR052741">
    <property type="entry name" value="Mitochondrial_HTD2"/>
</dbReference>
<dbReference type="Proteomes" id="UP000193926">
    <property type="component" value="Unassembled WGS sequence"/>
</dbReference>
<dbReference type="PANTHER" id="PTHR28152">
    <property type="entry name" value="HYDROXYACYL-THIOESTER DEHYDRATASE TYPE 2, MITOCHONDRIAL"/>
    <property type="match status" value="1"/>
</dbReference>
<keyword evidence="3" id="KW-1185">Reference proteome</keyword>
<accession>A0A1X4NPM8</accession>
<feature type="domain" description="FAS1-like dehydratase" evidence="1">
    <location>
        <begin position="79"/>
        <end position="141"/>
    </location>
</feature>
<dbReference type="InterPro" id="IPR039569">
    <property type="entry name" value="FAS1-like_DH_region"/>
</dbReference>
<sequence length="283" mass="31467">MGRKFMDMLNLEAWQGRVTNDAGSITPELARQLHATVGLGKIPSHGDPLPPLWHWCAFPLSTPNEQLGKDGHPRNTDLLPPVRLDRRMWAGGALKFHGPTLRIGDPLERRSSIRAVTEKQGATGPMVFVTVDHAIYGPSGLAIEERQDIVYLEIPETFTPPRKTPLPSAPVEQIDTSETLLFRYSAVTFNAHRIHYDLPYTQQVEKYPGLVVHGPLQATLLMRAAVRARGSVPKYFDFRGVHPMFAGTSCDIAMETEDAVLSLWTGQNGHQCMQATAIWEDAQ</sequence>
<dbReference type="Gene3D" id="3.10.129.10">
    <property type="entry name" value="Hotdog Thioesterase"/>
    <property type="match status" value="2"/>
</dbReference>
<dbReference type="InterPro" id="IPR029069">
    <property type="entry name" value="HotDog_dom_sf"/>
</dbReference>
<evidence type="ECO:0000313" key="2">
    <source>
        <dbReference type="EMBL" id="OSQ52665.1"/>
    </source>
</evidence>